<dbReference type="Proteomes" id="UP000812277">
    <property type="component" value="Unassembled WGS sequence"/>
</dbReference>
<evidence type="ECO:0000313" key="1">
    <source>
        <dbReference type="EMBL" id="MBW7476085.1"/>
    </source>
</evidence>
<proteinExistence type="predicted"/>
<name>A0ABS7D872_9BACL</name>
<accession>A0ABS7D872</accession>
<comment type="caution">
    <text evidence="1">The sequence shown here is derived from an EMBL/GenBank/DDBJ whole genome shotgun (WGS) entry which is preliminary data.</text>
</comment>
<organism evidence="1 2">
    <name type="scientific">Paenibacillus oenotherae</name>
    <dbReference type="NCBI Taxonomy" id="1435645"/>
    <lineage>
        <taxon>Bacteria</taxon>
        <taxon>Bacillati</taxon>
        <taxon>Bacillota</taxon>
        <taxon>Bacilli</taxon>
        <taxon>Bacillales</taxon>
        <taxon>Paenibacillaceae</taxon>
        <taxon>Paenibacillus</taxon>
    </lineage>
</organism>
<evidence type="ECO:0000313" key="2">
    <source>
        <dbReference type="Proteomes" id="UP000812277"/>
    </source>
</evidence>
<sequence>MSYVIFDCTQLITINTRTEINLQYLLEPLGELNLKLVTSESIPNKKKVYLEEYLLNHLFELLNDEFLGYFEDWKNYDDAPEAITKFALIIKNIALQNNIDTLRLFLINHASENKQEDTITQVDVSPDSIMKGLFHFSCFGDGGSMLVLTVRNN</sequence>
<protein>
    <submittedName>
        <fullName evidence="1">Uncharacterized protein</fullName>
    </submittedName>
</protein>
<gene>
    <name evidence="1" type="ORF">K0T92_15170</name>
</gene>
<dbReference type="EMBL" id="JAHZIJ010000010">
    <property type="protein sequence ID" value="MBW7476085.1"/>
    <property type="molecule type" value="Genomic_DNA"/>
</dbReference>
<keyword evidence="2" id="KW-1185">Reference proteome</keyword>
<dbReference type="RefSeq" id="WP_219873326.1">
    <property type="nucleotide sequence ID" value="NZ_JAHZIJ010000010.1"/>
</dbReference>
<reference evidence="1 2" key="1">
    <citation type="submission" date="2021-07" db="EMBL/GenBank/DDBJ databases">
        <title>Paenibacillus radiodurans sp. nov., isolated from the southeastern edge of Tengger Desert.</title>
        <authorList>
            <person name="Zhang G."/>
        </authorList>
    </citation>
    <scope>NUCLEOTIDE SEQUENCE [LARGE SCALE GENOMIC DNA]</scope>
    <source>
        <strain evidence="1 2">DT7-4</strain>
    </source>
</reference>